<reference evidence="1" key="2">
    <citation type="journal article" date="2024" name="Toxins">
        <title>Genome Sequence Analysis of Native Xenorhabdus Strains Isolated from Entomopathogenic Nematodes in Argentina.</title>
        <authorList>
            <person name="Palma L."/>
            <person name="Frizzo L."/>
            <person name="Kaiser S."/>
            <person name="Berry C."/>
            <person name="Caballero P."/>
            <person name="Bode H.B."/>
            <person name="Del Valle E.E."/>
        </authorList>
    </citation>
    <scope>NUCLEOTIDE SEQUENCE</scope>
    <source>
        <strain evidence="1">M</strain>
    </source>
</reference>
<gene>
    <name evidence="1" type="ORF">ID854_09650</name>
</gene>
<protein>
    <submittedName>
        <fullName evidence="1">Uncharacterized protein</fullName>
    </submittedName>
</protein>
<name>A0AAW3YRK8_9GAMM</name>
<dbReference type="EMBL" id="JACXBF010000203">
    <property type="protein sequence ID" value="MBD2800708.1"/>
    <property type="molecule type" value="Genomic_DNA"/>
</dbReference>
<dbReference type="AlphaFoldDB" id="A0AAW3YRK8"/>
<evidence type="ECO:0000313" key="1">
    <source>
        <dbReference type="EMBL" id="MBD2800708.1"/>
    </source>
</evidence>
<accession>A0AAW3YRK8</accession>
<dbReference type="Proteomes" id="UP001193920">
    <property type="component" value="Unassembled WGS sequence"/>
</dbReference>
<reference evidence="1" key="1">
    <citation type="submission" date="2020-09" db="EMBL/GenBank/DDBJ databases">
        <authorList>
            <person name="Palma L."/>
            <person name="Caballero P."/>
            <person name="Berry C."/>
            <person name="Del Valle E."/>
        </authorList>
    </citation>
    <scope>NUCLEOTIDE SEQUENCE</scope>
    <source>
        <strain evidence="1">M</strain>
    </source>
</reference>
<proteinExistence type="predicted"/>
<dbReference type="RefSeq" id="WP_323868911.1">
    <property type="nucleotide sequence ID" value="NZ_JACXBF010000203.1"/>
</dbReference>
<organism evidence="1">
    <name type="scientific">Xenorhabdus szentirmaii</name>
    <dbReference type="NCBI Taxonomy" id="290112"/>
    <lineage>
        <taxon>Bacteria</taxon>
        <taxon>Pseudomonadati</taxon>
        <taxon>Pseudomonadota</taxon>
        <taxon>Gammaproteobacteria</taxon>
        <taxon>Enterobacterales</taxon>
        <taxon>Morganellaceae</taxon>
        <taxon>Xenorhabdus</taxon>
    </lineage>
</organism>
<sequence>MKVRLYIFFILLCLTYKLNAAELIKDGISSSRKNYVEKNNVKTEKLSQYYDLSFESMNKNDDLIIHFLDDQCMYDVGDKYISLNPQEKHEETIEDSNHVGWFDNCAGKEKFVRWGVTSYDNGKEDQFCVFGIHTEIMYFLTWTTRVKTEEGCSIKLTATCNDGDCLNTPQYSSANDDHNKIMITLKSADKPFITSPKPNSTVENNYITFEGKGFMEDGAFPAIKTSFNNFIYGIQPTDNAGNWKGQLWMACGITGSIRIDGVENSDVTFNGPPCGAEITSIKNGQIIPAGKYSLSGIVNSDTADDDKRMQVQITGYQHDGTVYSPTKSYTPTVDTGTGKWNLDGLDAVCGINYKASISVNTLDAFPVKRPISSDLISTNILYQVPFCSLDITQPKNYEVVSSTSEIRQDVTVEGKNRANTLVDLKLSSINEKIELSTLSDANGNWKTVVKNVPLGILNIEAKSDLRTQKIKVLSSKVFSATTYEDSNGLVQFKGISMPKIPSMKINPIVGLFSEDIGFKKEDVIEEVETNNYGDWVMEKKMYAARGEYIFRIQEDSNKMDYVRQGNNVFKCTGTNEGMKCSKE</sequence>
<comment type="caution">
    <text evidence="1">The sequence shown here is derived from an EMBL/GenBank/DDBJ whole genome shotgun (WGS) entry which is preliminary data.</text>
</comment>